<protein>
    <submittedName>
        <fullName evidence="1">DUF922 domain-containing protein</fullName>
    </submittedName>
</protein>
<sequence>MASGTDWIARAPARTSAVALAIAAAALAAAMAAQASPRVERRVGHYPIDGQSRAAWVAQMRAKGPVDPVSGRRYSGYTEWQVTWSWQSWPLGDGQCRIAYWDVAVDITITLPEWRGRVGAGSMLVSQWDRFLADLNVHEAVHAGHGEQAAAEIERMFQALPQRLPCNGSRRDIDRAAREIIADFRRRDREFDRRTRHGILP</sequence>
<dbReference type="Pfam" id="PF06037">
    <property type="entry name" value="DUF922"/>
    <property type="match status" value="1"/>
</dbReference>
<evidence type="ECO:0000313" key="2">
    <source>
        <dbReference type="Proteomes" id="UP000320431"/>
    </source>
</evidence>
<gene>
    <name evidence="1" type="ORF">FKV24_009920</name>
</gene>
<organism evidence="1 2">
    <name type="scientific">Marilutibacter maris</name>
    <dbReference type="NCBI Taxonomy" id="1605891"/>
    <lineage>
        <taxon>Bacteria</taxon>
        <taxon>Pseudomonadati</taxon>
        <taxon>Pseudomonadota</taxon>
        <taxon>Gammaproteobacteria</taxon>
        <taxon>Lysobacterales</taxon>
        <taxon>Lysobacteraceae</taxon>
        <taxon>Marilutibacter</taxon>
    </lineage>
</organism>
<dbReference type="Proteomes" id="UP000320431">
    <property type="component" value="Unassembled WGS sequence"/>
</dbReference>
<accession>A0A508B133</accession>
<comment type="caution">
    <text evidence="1">The sequence shown here is derived from an EMBL/GenBank/DDBJ whole genome shotgun (WGS) entry which is preliminary data.</text>
</comment>
<reference evidence="1 2" key="1">
    <citation type="submission" date="2019-10" db="EMBL/GenBank/DDBJ databases">
        <title>Lysobacter alkalisoli sp. nov., isolated from saline-alkaline soil.</title>
        <authorList>
            <person name="Sun J.-Q."/>
        </authorList>
    </citation>
    <scope>NUCLEOTIDE SEQUENCE [LARGE SCALE GENOMIC DNA]</scope>
    <source>
        <strain evidence="1 2">KCTC 42381</strain>
    </source>
</reference>
<proteinExistence type="predicted"/>
<dbReference type="AlphaFoldDB" id="A0A508B133"/>
<dbReference type="InterPro" id="IPR010321">
    <property type="entry name" value="DUF922"/>
</dbReference>
<dbReference type="EMBL" id="VICD02000163">
    <property type="protein sequence ID" value="KAB8188545.1"/>
    <property type="molecule type" value="Genomic_DNA"/>
</dbReference>
<evidence type="ECO:0000313" key="1">
    <source>
        <dbReference type="EMBL" id="KAB8188545.1"/>
    </source>
</evidence>
<name>A0A508B133_9GAMM</name>